<proteinExistence type="predicted"/>
<dbReference type="AlphaFoldDB" id="A0A368W2P4"/>
<feature type="region of interest" description="Disordered" evidence="1">
    <location>
        <begin position="48"/>
        <end position="74"/>
    </location>
</feature>
<reference evidence="2 3" key="1">
    <citation type="submission" date="2018-07" db="EMBL/GenBank/DDBJ databases">
        <title>Genomic Encyclopedia of Type Strains, Phase III (KMG-III): the genomes of soil and plant-associated and newly described type strains.</title>
        <authorList>
            <person name="Whitman W."/>
        </authorList>
    </citation>
    <scope>NUCLEOTIDE SEQUENCE [LARGE SCALE GENOMIC DNA]</scope>
    <source>
        <strain evidence="2 3">CECT 7506</strain>
    </source>
</reference>
<evidence type="ECO:0000313" key="3">
    <source>
        <dbReference type="Proteomes" id="UP000252415"/>
    </source>
</evidence>
<dbReference type="RefSeq" id="WP_114380491.1">
    <property type="nucleotide sequence ID" value="NZ_QPJD01000007.1"/>
</dbReference>
<evidence type="ECO:0000313" key="2">
    <source>
        <dbReference type="EMBL" id="RCW48085.1"/>
    </source>
</evidence>
<gene>
    <name evidence="2" type="ORF">DFP97_107288</name>
</gene>
<name>A0A368W2P4_9BACL</name>
<sequence>MNDRELEKYVPVTSRNERYDESRIVEDGNEPIKDPDVDAIAAVKGHIERQDLEGTEFGSEEELSGDEEQCRELE</sequence>
<keyword evidence="3" id="KW-1185">Reference proteome</keyword>
<feature type="compositionally biased region" description="Acidic residues" evidence="1">
    <location>
        <begin position="58"/>
        <end position="67"/>
    </location>
</feature>
<dbReference type="OrthoDB" id="2625629at2"/>
<evidence type="ECO:0000256" key="1">
    <source>
        <dbReference type="SAM" id="MobiDB-lite"/>
    </source>
</evidence>
<protein>
    <recommendedName>
        <fullName evidence="4">DUF4025 domain-containing protein</fullName>
    </recommendedName>
</protein>
<evidence type="ECO:0008006" key="4">
    <source>
        <dbReference type="Google" id="ProtNLM"/>
    </source>
</evidence>
<comment type="caution">
    <text evidence="2">The sequence shown here is derived from an EMBL/GenBank/DDBJ whole genome shotgun (WGS) entry which is preliminary data.</text>
</comment>
<organism evidence="2 3">
    <name type="scientific">Paenibacillus prosopidis</name>
    <dbReference type="NCBI Taxonomy" id="630520"/>
    <lineage>
        <taxon>Bacteria</taxon>
        <taxon>Bacillati</taxon>
        <taxon>Bacillota</taxon>
        <taxon>Bacilli</taxon>
        <taxon>Bacillales</taxon>
        <taxon>Paenibacillaceae</taxon>
        <taxon>Paenibacillus</taxon>
    </lineage>
</organism>
<accession>A0A368W2P4</accession>
<dbReference type="Proteomes" id="UP000252415">
    <property type="component" value="Unassembled WGS sequence"/>
</dbReference>
<dbReference type="EMBL" id="QPJD01000007">
    <property type="protein sequence ID" value="RCW48085.1"/>
    <property type="molecule type" value="Genomic_DNA"/>
</dbReference>